<dbReference type="RefSeq" id="WP_178380055.1">
    <property type="nucleotide sequence ID" value="NZ_FRCS01000015.1"/>
</dbReference>
<dbReference type="EC" id="5.1.3.2" evidence="5 10"/>
<dbReference type="EMBL" id="FRCS01000015">
    <property type="protein sequence ID" value="SHN46317.1"/>
    <property type="molecule type" value="Genomic_DNA"/>
</dbReference>
<dbReference type="GO" id="GO:0006012">
    <property type="term" value="P:galactose metabolic process"/>
    <property type="evidence" value="ECO:0007669"/>
    <property type="project" value="UniProtKB-UniPathway"/>
</dbReference>
<keyword evidence="9 10" id="KW-0413">Isomerase</keyword>
<dbReference type="InterPro" id="IPR001509">
    <property type="entry name" value="Epimerase_deHydtase"/>
</dbReference>
<keyword evidence="10" id="KW-0119">Carbohydrate metabolism</keyword>
<name>A0A1M7RJ43_9ACTN</name>
<dbReference type="Gene3D" id="3.40.50.720">
    <property type="entry name" value="NAD(P)-binding Rossmann-like Domain"/>
    <property type="match status" value="1"/>
</dbReference>
<evidence type="ECO:0000256" key="10">
    <source>
        <dbReference type="RuleBase" id="RU366046"/>
    </source>
</evidence>
<keyword evidence="7 10" id="KW-0520">NAD</keyword>
<sequence>MSQTVLVTGGAGFIGSHTCAELLEHDYEVVVVDDFSNSSALALDRIAAAAGRPISAFYEGDLRDAGLLKWVFTQHPIDAVIHFAAKKAVGESVDIPLEYYDINVSATTSLLRTMLAHGVHKLVFSSSCSIYGQTETVPLGEAEPAAPTNPYARSKWFCENIIADACLRYPELTAVALRYFNPVGAHSSGLLGEDPTGVPNNVMPYMMQVAVGRRPELQVFGDDYATDDGTCVRDYIHVMDVADGHRVALEHLGAGFEIFNLGTGVGTSVLGLVQAFEDACDVTIPARIVGRRAGDVPKLIADPGKVAAAWGWRTTRDLHAMVRDAWAFQRRNPFGYASELTTSPGRV</sequence>
<reference evidence="12 13" key="1">
    <citation type="submission" date="2016-11" db="EMBL/GenBank/DDBJ databases">
        <authorList>
            <person name="Jaros S."/>
            <person name="Januszkiewicz K."/>
            <person name="Wedrychowicz H."/>
        </authorList>
    </citation>
    <scope>NUCLEOTIDE SEQUENCE [LARGE SCALE GENOMIC DNA]</scope>
    <source>
        <strain evidence="12 13">DSM 46144</strain>
    </source>
</reference>
<dbReference type="STRING" id="134849.SAMN05443668_1152"/>
<evidence type="ECO:0000256" key="7">
    <source>
        <dbReference type="ARBA" id="ARBA00023027"/>
    </source>
</evidence>
<proteinExistence type="inferred from homology"/>
<keyword evidence="8" id="KW-0299">Galactose metabolism</keyword>
<evidence type="ECO:0000256" key="2">
    <source>
        <dbReference type="ARBA" id="ARBA00001911"/>
    </source>
</evidence>
<evidence type="ECO:0000313" key="13">
    <source>
        <dbReference type="Proteomes" id="UP000184440"/>
    </source>
</evidence>
<dbReference type="CDD" id="cd05247">
    <property type="entry name" value="UDP_G4E_1_SDR_e"/>
    <property type="match status" value="1"/>
</dbReference>
<evidence type="ECO:0000256" key="4">
    <source>
        <dbReference type="ARBA" id="ARBA00007637"/>
    </source>
</evidence>
<accession>A0A1M7RJ43</accession>
<dbReference type="NCBIfam" id="NF007956">
    <property type="entry name" value="PRK10675.1"/>
    <property type="match status" value="1"/>
</dbReference>
<comment type="cofactor">
    <cofactor evidence="2 10">
        <name>NAD(+)</name>
        <dbReference type="ChEBI" id="CHEBI:57540"/>
    </cofactor>
</comment>
<dbReference type="Proteomes" id="UP000184440">
    <property type="component" value="Unassembled WGS sequence"/>
</dbReference>
<dbReference type="InterPro" id="IPR036291">
    <property type="entry name" value="NAD(P)-bd_dom_sf"/>
</dbReference>
<comment type="similarity">
    <text evidence="4 10">Belongs to the NAD(P)-dependent epimerase/dehydratase family.</text>
</comment>
<comment type="catalytic activity">
    <reaction evidence="1 10">
        <text>UDP-alpha-D-glucose = UDP-alpha-D-galactose</text>
        <dbReference type="Rhea" id="RHEA:22168"/>
        <dbReference type="ChEBI" id="CHEBI:58885"/>
        <dbReference type="ChEBI" id="CHEBI:66914"/>
        <dbReference type="EC" id="5.1.3.2"/>
    </reaction>
</comment>
<keyword evidence="13" id="KW-1185">Reference proteome</keyword>
<dbReference type="InterPro" id="IPR005886">
    <property type="entry name" value="UDP_G4E"/>
</dbReference>
<gene>
    <name evidence="12" type="ORF">SAMN05443668_1152</name>
</gene>
<dbReference type="SUPFAM" id="SSF51735">
    <property type="entry name" value="NAD(P)-binding Rossmann-fold domains"/>
    <property type="match status" value="1"/>
</dbReference>
<organism evidence="12 13">
    <name type="scientific">Cryptosporangium aurantiacum</name>
    <dbReference type="NCBI Taxonomy" id="134849"/>
    <lineage>
        <taxon>Bacteria</taxon>
        <taxon>Bacillati</taxon>
        <taxon>Actinomycetota</taxon>
        <taxon>Actinomycetes</taxon>
        <taxon>Cryptosporangiales</taxon>
        <taxon>Cryptosporangiaceae</taxon>
        <taxon>Cryptosporangium</taxon>
    </lineage>
</organism>
<evidence type="ECO:0000256" key="5">
    <source>
        <dbReference type="ARBA" id="ARBA00013189"/>
    </source>
</evidence>
<dbReference type="UniPathway" id="UPA00214"/>
<dbReference type="Gene3D" id="3.90.25.10">
    <property type="entry name" value="UDP-galactose 4-epimerase, domain 1"/>
    <property type="match status" value="1"/>
</dbReference>
<evidence type="ECO:0000256" key="9">
    <source>
        <dbReference type="ARBA" id="ARBA00023235"/>
    </source>
</evidence>
<dbReference type="GO" id="GO:0003978">
    <property type="term" value="F:UDP-glucose 4-epimerase activity"/>
    <property type="evidence" value="ECO:0007669"/>
    <property type="project" value="UniProtKB-UniRule"/>
</dbReference>
<protein>
    <recommendedName>
        <fullName evidence="6 10">UDP-glucose 4-epimerase</fullName>
        <ecNumber evidence="5 10">5.1.3.2</ecNumber>
    </recommendedName>
</protein>
<evidence type="ECO:0000256" key="6">
    <source>
        <dbReference type="ARBA" id="ARBA00018569"/>
    </source>
</evidence>
<feature type="domain" description="NAD-dependent epimerase/dehydratase" evidence="11">
    <location>
        <begin position="5"/>
        <end position="262"/>
    </location>
</feature>
<dbReference type="GO" id="GO:0005829">
    <property type="term" value="C:cytosol"/>
    <property type="evidence" value="ECO:0007669"/>
    <property type="project" value="TreeGrafter"/>
</dbReference>
<evidence type="ECO:0000256" key="1">
    <source>
        <dbReference type="ARBA" id="ARBA00000083"/>
    </source>
</evidence>
<comment type="pathway">
    <text evidence="3 10">Carbohydrate metabolism; galactose metabolism.</text>
</comment>
<dbReference type="PANTHER" id="PTHR43725:SF47">
    <property type="entry name" value="UDP-GLUCOSE 4-EPIMERASE"/>
    <property type="match status" value="1"/>
</dbReference>
<evidence type="ECO:0000259" key="11">
    <source>
        <dbReference type="Pfam" id="PF01370"/>
    </source>
</evidence>
<evidence type="ECO:0000256" key="8">
    <source>
        <dbReference type="ARBA" id="ARBA00023144"/>
    </source>
</evidence>
<evidence type="ECO:0000256" key="3">
    <source>
        <dbReference type="ARBA" id="ARBA00004947"/>
    </source>
</evidence>
<dbReference type="Pfam" id="PF01370">
    <property type="entry name" value="Epimerase"/>
    <property type="match status" value="1"/>
</dbReference>
<dbReference type="NCBIfam" id="TIGR01179">
    <property type="entry name" value="galE"/>
    <property type="match status" value="1"/>
</dbReference>
<dbReference type="PANTHER" id="PTHR43725">
    <property type="entry name" value="UDP-GLUCOSE 4-EPIMERASE"/>
    <property type="match status" value="1"/>
</dbReference>
<dbReference type="AlphaFoldDB" id="A0A1M7RJ43"/>
<evidence type="ECO:0000313" key="12">
    <source>
        <dbReference type="EMBL" id="SHN46317.1"/>
    </source>
</evidence>
<comment type="subunit">
    <text evidence="10">Homodimer.</text>
</comment>